<dbReference type="Proteomes" id="UP001442841">
    <property type="component" value="Chromosome"/>
</dbReference>
<evidence type="ECO:0000256" key="4">
    <source>
        <dbReference type="ARBA" id="ARBA00022563"/>
    </source>
</evidence>
<proteinExistence type="inferred from homology"/>
<comment type="function">
    <text evidence="7">Key enzyme in folate metabolism. Catalyzes an essential reaction for de novo glycine and purine synthesis, and for DNA precursor synthesis.</text>
</comment>
<dbReference type="GO" id="GO:0004146">
    <property type="term" value="F:dihydrofolate reductase activity"/>
    <property type="evidence" value="ECO:0007669"/>
    <property type="project" value="UniProtKB-EC"/>
</dbReference>
<evidence type="ECO:0000256" key="1">
    <source>
        <dbReference type="ARBA" id="ARBA00004903"/>
    </source>
</evidence>
<reference evidence="9 10" key="1">
    <citation type="submission" date="2024-04" db="EMBL/GenBank/DDBJ databases">
        <title>Isolation of an actinomycete strain from pig manure.</title>
        <authorList>
            <person name="Gong T."/>
            <person name="Yu Z."/>
            <person name="An M."/>
            <person name="Wei C."/>
            <person name="Yang W."/>
            <person name="Liu L."/>
        </authorList>
    </citation>
    <scope>NUCLEOTIDE SEQUENCE [LARGE SCALE GENOMIC DNA]</scope>
    <source>
        <strain evidence="9 10">ZF39</strain>
    </source>
</reference>
<dbReference type="SUPFAM" id="SSF53597">
    <property type="entry name" value="Dihydrofolate reductase-like"/>
    <property type="match status" value="1"/>
</dbReference>
<dbReference type="PANTHER" id="PTHR48069">
    <property type="entry name" value="DIHYDROFOLATE REDUCTASE"/>
    <property type="match status" value="1"/>
</dbReference>
<dbReference type="InterPro" id="IPR024072">
    <property type="entry name" value="DHFR-like_dom_sf"/>
</dbReference>
<evidence type="ECO:0000256" key="2">
    <source>
        <dbReference type="ARBA" id="ARBA00009539"/>
    </source>
</evidence>
<feature type="domain" description="DHFR" evidence="8">
    <location>
        <begin position="6"/>
        <end position="159"/>
    </location>
</feature>
<dbReference type="PANTHER" id="PTHR48069:SF3">
    <property type="entry name" value="DIHYDROFOLATE REDUCTASE"/>
    <property type="match status" value="1"/>
</dbReference>
<evidence type="ECO:0000256" key="7">
    <source>
        <dbReference type="PIRNR" id="PIRNR000194"/>
    </source>
</evidence>
<keyword evidence="5 7" id="KW-0521">NADP</keyword>
<keyword evidence="10" id="KW-1185">Reference proteome</keyword>
<dbReference type="InterPro" id="IPR001796">
    <property type="entry name" value="DHFR_dom"/>
</dbReference>
<gene>
    <name evidence="9" type="ORF">AADG42_06395</name>
</gene>
<comment type="pathway">
    <text evidence="1 7">Cofactor biosynthesis; tetrahydrofolate biosynthesis; 5,6,7,8-tetrahydrofolate from 7,8-dihydrofolate: step 1/1.</text>
</comment>
<evidence type="ECO:0000313" key="9">
    <source>
        <dbReference type="EMBL" id="XAN06947.1"/>
    </source>
</evidence>
<dbReference type="PROSITE" id="PS51330">
    <property type="entry name" value="DHFR_2"/>
    <property type="match status" value="1"/>
</dbReference>
<sequence>MSGRTPITAIAAVAENGVIGADNAIPWKLDGDFARLKKLTMGGVLVMGRRTFESIGRPLPGRDSFVVTRNPVWSAAGTTVFDDVDAALDAAVATGKQVWVFGGGEIYRATWGRTQALEITHVHAEHAGDAHFPEIDPADWQETAREDRPGFSWVRYERR</sequence>
<dbReference type="CDD" id="cd00209">
    <property type="entry name" value="DHFR"/>
    <property type="match status" value="1"/>
</dbReference>
<dbReference type="PRINTS" id="PR00070">
    <property type="entry name" value="DHFR"/>
</dbReference>
<dbReference type="Pfam" id="PF00186">
    <property type="entry name" value="DHFR_1"/>
    <property type="match status" value="1"/>
</dbReference>
<evidence type="ECO:0000256" key="3">
    <source>
        <dbReference type="ARBA" id="ARBA00012856"/>
    </source>
</evidence>
<dbReference type="RefSeq" id="WP_425308389.1">
    <property type="nucleotide sequence ID" value="NZ_CP154795.1"/>
</dbReference>
<accession>A0ABZ3FQ06</accession>
<dbReference type="InterPro" id="IPR012259">
    <property type="entry name" value="DHFR"/>
</dbReference>
<keyword evidence="4 7" id="KW-0554">One-carbon metabolism</keyword>
<evidence type="ECO:0000256" key="5">
    <source>
        <dbReference type="ARBA" id="ARBA00022857"/>
    </source>
</evidence>
<name>A0ABZ3FQ06_9ACTN</name>
<organism evidence="9 10">
    <name type="scientific">Ammonicoccus fulvus</name>
    <dbReference type="NCBI Taxonomy" id="3138240"/>
    <lineage>
        <taxon>Bacteria</taxon>
        <taxon>Bacillati</taxon>
        <taxon>Actinomycetota</taxon>
        <taxon>Actinomycetes</taxon>
        <taxon>Propionibacteriales</taxon>
        <taxon>Propionibacteriaceae</taxon>
        <taxon>Ammonicoccus</taxon>
    </lineage>
</organism>
<dbReference type="PIRSF" id="PIRSF000194">
    <property type="entry name" value="DHFR"/>
    <property type="match status" value="1"/>
</dbReference>
<keyword evidence="6 7" id="KW-0560">Oxidoreductase</keyword>
<comment type="catalytic activity">
    <reaction evidence="7">
        <text>(6S)-5,6,7,8-tetrahydrofolate + NADP(+) = 7,8-dihydrofolate + NADPH + H(+)</text>
        <dbReference type="Rhea" id="RHEA:15009"/>
        <dbReference type="ChEBI" id="CHEBI:15378"/>
        <dbReference type="ChEBI" id="CHEBI:57451"/>
        <dbReference type="ChEBI" id="CHEBI:57453"/>
        <dbReference type="ChEBI" id="CHEBI:57783"/>
        <dbReference type="ChEBI" id="CHEBI:58349"/>
        <dbReference type="EC" id="1.5.1.3"/>
    </reaction>
</comment>
<protein>
    <recommendedName>
        <fullName evidence="3 7">Dihydrofolate reductase</fullName>
        <ecNumber evidence="3 7">1.5.1.3</ecNumber>
    </recommendedName>
</protein>
<evidence type="ECO:0000256" key="6">
    <source>
        <dbReference type="ARBA" id="ARBA00023002"/>
    </source>
</evidence>
<comment type="similarity">
    <text evidence="2 7">Belongs to the dihydrofolate reductase family.</text>
</comment>
<evidence type="ECO:0000313" key="10">
    <source>
        <dbReference type="Proteomes" id="UP001442841"/>
    </source>
</evidence>
<dbReference type="Gene3D" id="3.40.430.10">
    <property type="entry name" value="Dihydrofolate Reductase, subunit A"/>
    <property type="match status" value="1"/>
</dbReference>
<evidence type="ECO:0000259" key="8">
    <source>
        <dbReference type="PROSITE" id="PS51330"/>
    </source>
</evidence>
<dbReference type="EMBL" id="CP154795">
    <property type="protein sequence ID" value="XAN06947.1"/>
    <property type="molecule type" value="Genomic_DNA"/>
</dbReference>
<dbReference type="EC" id="1.5.1.3" evidence="3 7"/>